<proteinExistence type="predicted"/>
<protein>
    <submittedName>
        <fullName evidence="1">Uncharacterized protein</fullName>
    </submittedName>
</protein>
<organism evidence="1 2">
    <name type="scientific">Acinetobacter chinensis</name>
    <dbReference type="NCBI Taxonomy" id="2004650"/>
    <lineage>
        <taxon>Bacteria</taxon>
        <taxon>Pseudomonadati</taxon>
        <taxon>Pseudomonadota</taxon>
        <taxon>Gammaproteobacteria</taxon>
        <taxon>Moraxellales</taxon>
        <taxon>Moraxellaceae</taxon>
        <taxon>Acinetobacter</taxon>
    </lineage>
</organism>
<comment type="caution">
    <text evidence="1">The sequence shown here is derived from an EMBL/GenBank/DDBJ whole genome shotgun (WGS) entry which is preliminary data.</text>
</comment>
<keyword evidence="2" id="KW-1185">Reference proteome</keyword>
<dbReference type="RefSeq" id="WP_317082696.1">
    <property type="nucleotide sequence ID" value="NZ_JASVDY010000002.1"/>
</dbReference>
<dbReference type="EMBL" id="JASVDY010000002">
    <property type="protein sequence ID" value="MDV2468505.1"/>
    <property type="molecule type" value="Genomic_DNA"/>
</dbReference>
<evidence type="ECO:0000313" key="1">
    <source>
        <dbReference type="EMBL" id="MDV2468505.1"/>
    </source>
</evidence>
<dbReference type="Proteomes" id="UP001278188">
    <property type="component" value="Unassembled WGS sequence"/>
</dbReference>
<accession>A0ABU3WDN1</accession>
<gene>
    <name evidence="1" type="ORF">QR674_05875</name>
</gene>
<evidence type="ECO:0000313" key="2">
    <source>
        <dbReference type="Proteomes" id="UP001278188"/>
    </source>
</evidence>
<sequence length="49" mass="5537">MNQTASIAMIILIWNDFCFISDDQAGSMHFYIHMIMADAITLKGSENRA</sequence>
<name>A0ABU3WDN1_9GAMM</name>
<reference evidence="1 2" key="1">
    <citation type="submission" date="2023-06" db="EMBL/GenBank/DDBJ databases">
        <title>Genomic Analysis of Acinetobacter Strains Recovered from South Australian Aquatic Samples provides Insights into the Circulation of Antibiotic Resistance determinants in the Environment.</title>
        <authorList>
            <person name="Tobin L."/>
            <person name="Jarocki V.M."/>
            <person name="Kenyon J."/>
            <person name="Drigo B."/>
            <person name="Donner E."/>
            <person name="Djordjevic S.P."/>
            <person name="Hamidian M."/>
        </authorList>
    </citation>
    <scope>NUCLEOTIDE SEQUENCE [LARGE SCALE GENOMIC DNA]</scope>
    <source>
        <strain evidence="1 2">SAAc652</strain>
    </source>
</reference>